<keyword evidence="2" id="KW-1185">Reference proteome</keyword>
<name>A0A2G8RF15_9RHOB</name>
<protein>
    <submittedName>
        <fullName evidence="1">Uncharacterized protein</fullName>
    </submittedName>
</protein>
<dbReference type="AlphaFoldDB" id="A0A2G8RF15"/>
<gene>
    <name evidence="1" type="ORF">P775_10985</name>
</gene>
<evidence type="ECO:0000313" key="1">
    <source>
        <dbReference type="EMBL" id="PIL20186.1"/>
    </source>
</evidence>
<proteinExistence type="predicted"/>
<sequence length="41" mass="4671">MRGGAFFTSWLGFVRLERYFQGANGLAKAARMTDKRRHAVP</sequence>
<accession>A0A2G8RF15</accession>
<evidence type="ECO:0000313" key="2">
    <source>
        <dbReference type="Proteomes" id="UP000231259"/>
    </source>
</evidence>
<reference evidence="1 2" key="1">
    <citation type="submission" date="2013-09" db="EMBL/GenBank/DDBJ databases">
        <title>Genome sequencing of Phaeobacter antarcticus sp. nov. SM1211.</title>
        <authorList>
            <person name="Zhang X.-Y."/>
            <person name="Liu C."/>
            <person name="Chen X.-L."/>
            <person name="Xie B.-B."/>
            <person name="Qin Q.-L."/>
            <person name="Rong J.-C."/>
            <person name="Zhang Y.-Z."/>
        </authorList>
    </citation>
    <scope>NUCLEOTIDE SEQUENCE [LARGE SCALE GENOMIC DNA]</scope>
    <source>
        <strain evidence="1 2">SM1211</strain>
    </source>
</reference>
<comment type="caution">
    <text evidence="1">The sequence shown here is derived from an EMBL/GenBank/DDBJ whole genome shotgun (WGS) entry which is preliminary data.</text>
</comment>
<dbReference type="EMBL" id="AWWI01000066">
    <property type="protein sequence ID" value="PIL20186.1"/>
    <property type="molecule type" value="Genomic_DNA"/>
</dbReference>
<organism evidence="1 2">
    <name type="scientific">Puniceibacterium antarcticum</name>
    <dbReference type="NCBI Taxonomy" id="1206336"/>
    <lineage>
        <taxon>Bacteria</taxon>
        <taxon>Pseudomonadati</taxon>
        <taxon>Pseudomonadota</taxon>
        <taxon>Alphaproteobacteria</taxon>
        <taxon>Rhodobacterales</taxon>
        <taxon>Paracoccaceae</taxon>
        <taxon>Puniceibacterium</taxon>
    </lineage>
</organism>
<dbReference type="Proteomes" id="UP000231259">
    <property type="component" value="Unassembled WGS sequence"/>
</dbReference>